<dbReference type="PANTHER" id="PTHR47951">
    <property type="entry name" value="OS08G0547900 PROTEIN"/>
    <property type="match status" value="1"/>
</dbReference>
<dbReference type="Proteomes" id="UP000655225">
    <property type="component" value="Unassembled WGS sequence"/>
</dbReference>
<name>A0A834YR01_TETSI</name>
<organism evidence="1 2">
    <name type="scientific">Tetracentron sinense</name>
    <name type="common">Spur-leaf</name>
    <dbReference type="NCBI Taxonomy" id="13715"/>
    <lineage>
        <taxon>Eukaryota</taxon>
        <taxon>Viridiplantae</taxon>
        <taxon>Streptophyta</taxon>
        <taxon>Embryophyta</taxon>
        <taxon>Tracheophyta</taxon>
        <taxon>Spermatophyta</taxon>
        <taxon>Magnoliopsida</taxon>
        <taxon>Trochodendrales</taxon>
        <taxon>Trochodendraceae</taxon>
        <taxon>Tetracentron</taxon>
    </lineage>
</organism>
<gene>
    <name evidence="1" type="ORF">HHK36_020052</name>
</gene>
<keyword evidence="2" id="KW-1185">Reference proteome</keyword>
<dbReference type="PRINTS" id="PR00463">
    <property type="entry name" value="EP450I"/>
</dbReference>
<evidence type="ECO:0000313" key="1">
    <source>
        <dbReference type="EMBL" id="KAF8393854.1"/>
    </source>
</evidence>
<dbReference type="PANTHER" id="PTHR47951:SF7">
    <property type="entry name" value="FLAVONOID 3',5'-HYDROXYLASE-LIKE ISOFORM X1"/>
    <property type="match status" value="1"/>
</dbReference>
<dbReference type="Gene3D" id="1.10.630.10">
    <property type="entry name" value="Cytochrome P450"/>
    <property type="match status" value="1"/>
</dbReference>
<dbReference type="GO" id="GO:0016705">
    <property type="term" value="F:oxidoreductase activity, acting on paired donors, with incorporation or reduction of molecular oxygen"/>
    <property type="evidence" value="ECO:0007669"/>
    <property type="project" value="InterPro"/>
</dbReference>
<dbReference type="OrthoDB" id="2789670at2759"/>
<dbReference type="OMA" id="VWENSAN"/>
<dbReference type="InterPro" id="IPR036396">
    <property type="entry name" value="Cyt_P450_sf"/>
</dbReference>
<dbReference type="SUPFAM" id="SSF48264">
    <property type="entry name" value="Cytochrome P450"/>
    <property type="match status" value="1"/>
</dbReference>
<dbReference type="Pfam" id="PF00067">
    <property type="entry name" value="p450"/>
    <property type="match status" value="1"/>
</dbReference>
<evidence type="ECO:0008006" key="3">
    <source>
        <dbReference type="Google" id="ProtNLM"/>
    </source>
</evidence>
<dbReference type="AlphaFoldDB" id="A0A834YR01"/>
<protein>
    <recommendedName>
        <fullName evidence="3">Cytochrome P450</fullName>
    </recommendedName>
</protein>
<accession>A0A834YR01</accession>
<evidence type="ECO:0000313" key="2">
    <source>
        <dbReference type="Proteomes" id="UP000655225"/>
    </source>
</evidence>
<dbReference type="InterPro" id="IPR002401">
    <property type="entry name" value="Cyt_P450_E_grp-I"/>
</dbReference>
<dbReference type="EMBL" id="JABCRI010000014">
    <property type="protein sequence ID" value="KAF8393854.1"/>
    <property type="molecule type" value="Genomic_DNA"/>
</dbReference>
<sequence>MISDLVYKLVGLVSKGWSWWWEGANKVDKLTPAILSLSFVTLAIFWYQWTSKISRKGTPPLPPGPRGLPLVGYLPFLESDLHRSFSELAHVYGPIMKLQLGYKLCVVLSSPSLAKEVLRDQDITFANRDQPIAALAITYGGLDIAWSQYGPYWRMIRKVCVREMLSNSSLDSSYALRRHEVRKTVRDVYTKIDTPLNISELMFQTVLEVVMSMMWGGALGGGDSSVRAEFREMSGKMVELVGKLNISDLFPILAPFDLQGIEREMKKLLVGIDRIFDPIIDDRLKLNEEKGEQASKNQGNKDLLQFLLKLNEQGDTERPLTRTEMKAILLIVALPVISTPFHRFYLGDLVLVNVTVQVSDMEQMLPITLHVDLCVGHLCRGT</sequence>
<reference evidence="1 2" key="1">
    <citation type="submission" date="2020-04" db="EMBL/GenBank/DDBJ databases">
        <title>Plant Genome Project.</title>
        <authorList>
            <person name="Zhang R.-G."/>
        </authorList>
    </citation>
    <scope>NUCLEOTIDE SEQUENCE [LARGE SCALE GENOMIC DNA]</scope>
    <source>
        <strain evidence="1">YNK0</strain>
        <tissue evidence="1">Leaf</tissue>
    </source>
</reference>
<dbReference type="GO" id="GO:0004497">
    <property type="term" value="F:monooxygenase activity"/>
    <property type="evidence" value="ECO:0007669"/>
    <property type="project" value="InterPro"/>
</dbReference>
<comment type="caution">
    <text evidence="1">The sequence shown here is derived from an EMBL/GenBank/DDBJ whole genome shotgun (WGS) entry which is preliminary data.</text>
</comment>
<proteinExistence type="predicted"/>
<dbReference type="GO" id="GO:0020037">
    <property type="term" value="F:heme binding"/>
    <property type="evidence" value="ECO:0007669"/>
    <property type="project" value="InterPro"/>
</dbReference>
<dbReference type="InterPro" id="IPR001128">
    <property type="entry name" value="Cyt_P450"/>
</dbReference>
<dbReference type="GO" id="GO:0005506">
    <property type="term" value="F:iron ion binding"/>
    <property type="evidence" value="ECO:0007669"/>
    <property type="project" value="InterPro"/>
</dbReference>